<accession>A0AAF0Q2B3</accession>
<dbReference type="EMBL" id="CP133613">
    <property type="protein sequence ID" value="WMV15223.1"/>
    <property type="molecule type" value="Genomic_DNA"/>
</dbReference>
<proteinExistence type="predicted"/>
<evidence type="ECO:0000313" key="2">
    <source>
        <dbReference type="Proteomes" id="UP001234989"/>
    </source>
</evidence>
<gene>
    <name evidence="1" type="ORF">MTR67_008608</name>
</gene>
<evidence type="ECO:0000313" key="1">
    <source>
        <dbReference type="EMBL" id="WMV15223.1"/>
    </source>
</evidence>
<reference evidence="1" key="1">
    <citation type="submission" date="2023-08" db="EMBL/GenBank/DDBJ databases">
        <title>A de novo genome assembly of Solanum verrucosum Schlechtendal, a Mexican diploid species geographically isolated from the other diploid A-genome species in potato relatives.</title>
        <authorList>
            <person name="Hosaka K."/>
        </authorList>
    </citation>
    <scope>NUCLEOTIDE SEQUENCE</scope>
    <source>
        <tissue evidence="1">Young leaves</tissue>
    </source>
</reference>
<keyword evidence="2" id="KW-1185">Reference proteome</keyword>
<name>A0AAF0Q2B3_SOLVR</name>
<dbReference type="AlphaFoldDB" id="A0AAF0Q2B3"/>
<organism evidence="1 2">
    <name type="scientific">Solanum verrucosum</name>
    <dbReference type="NCBI Taxonomy" id="315347"/>
    <lineage>
        <taxon>Eukaryota</taxon>
        <taxon>Viridiplantae</taxon>
        <taxon>Streptophyta</taxon>
        <taxon>Embryophyta</taxon>
        <taxon>Tracheophyta</taxon>
        <taxon>Spermatophyta</taxon>
        <taxon>Magnoliopsida</taxon>
        <taxon>eudicotyledons</taxon>
        <taxon>Gunneridae</taxon>
        <taxon>Pentapetalae</taxon>
        <taxon>asterids</taxon>
        <taxon>lamiids</taxon>
        <taxon>Solanales</taxon>
        <taxon>Solanaceae</taxon>
        <taxon>Solanoideae</taxon>
        <taxon>Solaneae</taxon>
        <taxon>Solanum</taxon>
    </lineage>
</organism>
<protein>
    <submittedName>
        <fullName evidence="1">Uncharacterized protein</fullName>
    </submittedName>
</protein>
<dbReference type="Proteomes" id="UP001234989">
    <property type="component" value="Chromosome 2"/>
</dbReference>
<sequence>MSSTLVNILQVEVEFENSDVYILSAGYLKICSPAVDSTIRLVGGEKSSYNTQISPLLLCLWIRSYLGGDTWESYLLNLLELWGEVIKALVSSGWSLICFFWSFHLFGFILGYCSMTYIRLAFFVGLPLPSREQQNSKETWTKQESSQKKRDY</sequence>